<dbReference type="STRING" id="497965.Cyan7822_3871"/>
<dbReference type="InterPro" id="IPR024079">
    <property type="entry name" value="MetalloPept_cat_dom_sf"/>
</dbReference>
<accession>E0UJ99</accession>
<dbReference type="HOGENOM" id="CLU_569527_0_0_3"/>
<evidence type="ECO:0000256" key="1">
    <source>
        <dbReference type="SAM" id="MobiDB-lite"/>
    </source>
</evidence>
<reference evidence="4" key="1">
    <citation type="journal article" date="2011" name="MBio">
        <title>Novel metabolic attributes of the genus Cyanothece, comprising a group of unicellular nitrogen-fixing Cyanobacteria.</title>
        <authorList>
            <person name="Bandyopadhyay A."/>
            <person name="Elvitigala T."/>
            <person name="Welsh E."/>
            <person name="Stockel J."/>
            <person name="Liberton M."/>
            <person name="Min H."/>
            <person name="Sherman L.A."/>
            <person name="Pakrasi H.B."/>
        </authorList>
    </citation>
    <scope>NUCLEOTIDE SEQUENCE [LARGE SCALE GENOMIC DNA]</scope>
    <source>
        <strain evidence="4">PCC 7822</strain>
    </source>
</reference>
<feature type="region of interest" description="Disordered" evidence="1">
    <location>
        <begin position="1"/>
        <end position="54"/>
    </location>
</feature>
<dbReference type="Proteomes" id="UP000008206">
    <property type="component" value="Chromosome"/>
</dbReference>
<keyword evidence="4" id="KW-1185">Reference proteome</keyword>
<dbReference type="Gene3D" id="1.10.101.10">
    <property type="entry name" value="PGBD-like superfamily/PGBD"/>
    <property type="match status" value="1"/>
</dbReference>
<gene>
    <name evidence="3" type="ordered locus">Cyan7822_3871</name>
</gene>
<protein>
    <submittedName>
        <fullName evidence="3">Peptidoglycan-binding domain 1 protein</fullName>
    </submittedName>
</protein>
<dbReference type="InterPro" id="IPR002477">
    <property type="entry name" value="Peptidoglycan-bd-like"/>
</dbReference>
<evidence type="ECO:0000313" key="4">
    <source>
        <dbReference type="Proteomes" id="UP000008206"/>
    </source>
</evidence>
<dbReference type="InterPro" id="IPR036365">
    <property type="entry name" value="PGBD-like_sf"/>
</dbReference>
<dbReference type="RefSeq" id="WP_013323870.1">
    <property type="nucleotide sequence ID" value="NC_014501.1"/>
</dbReference>
<dbReference type="GO" id="GO:0008237">
    <property type="term" value="F:metallopeptidase activity"/>
    <property type="evidence" value="ECO:0007669"/>
    <property type="project" value="InterPro"/>
</dbReference>
<name>E0UJ99_GLOV7</name>
<feature type="compositionally biased region" description="Polar residues" evidence="1">
    <location>
        <begin position="31"/>
        <end position="54"/>
    </location>
</feature>
<evidence type="ECO:0000259" key="2">
    <source>
        <dbReference type="Pfam" id="PF01471"/>
    </source>
</evidence>
<dbReference type="SUPFAM" id="SSF47090">
    <property type="entry name" value="PGBD-like"/>
    <property type="match status" value="1"/>
</dbReference>
<feature type="compositionally biased region" description="Polar residues" evidence="1">
    <location>
        <begin position="433"/>
        <end position="445"/>
    </location>
</feature>
<dbReference type="EMBL" id="CP002198">
    <property type="protein sequence ID" value="ADN15802.1"/>
    <property type="molecule type" value="Genomic_DNA"/>
</dbReference>
<organism evidence="3 4">
    <name type="scientific">Gloeothece verrucosa (strain PCC 7822)</name>
    <name type="common">Cyanothece sp. (strain PCC 7822)</name>
    <dbReference type="NCBI Taxonomy" id="497965"/>
    <lineage>
        <taxon>Bacteria</taxon>
        <taxon>Bacillati</taxon>
        <taxon>Cyanobacteriota</taxon>
        <taxon>Cyanophyceae</taxon>
        <taxon>Oscillatoriophycideae</taxon>
        <taxon>Chroococcales</taxon>
        <taxon>Aphanothecaceae</taxon>
        <taxon>Gloeothece</taxon>
        <taxon>Gloeothece verrucosa</taxon>
    </lineage>
</organism>
<feature type="region of interest" description="Disordered" evidence="1">
    <location>
        <begin position="433"/>
        <end position="452"/>
    </location>
</feature>
<dbReference type="eggNOG" id="COG3409">
    <property type="taxonomic scope" value="Bacteria"/>
</dbReference>
<dbReference type="Gene3D" id="3.40.390.10">
    <property type="entry name" value="Collagenase (Catalytic Domain)"/>
    <property type="match status" value="1"/>
</dbReference>
<dbReference type="AlphaFoldDB" id="E0UJ99"/>
<dbReference type="OrthoDB" id="514320at2"/>
<feature type="domain" description="Peptidoglycan binding-like" evidence="2">
    <location>
        <begin position="114"/>
        <end position="178"/>
    </location>
</feature>
<dbReference type="SUPFAM" id="SSF55486">
    <property type="entry name" value="Metalloproteases ('zincins'), catalytic domain"/>
    <property type="match status" value="1"/>
</dbReference>
<evidence type="ECO:0000313" key="3">
    <source>
        <dbReference type="EMBL" id="ADN15802.1"/>
    </source>
</evidence>
<dbReference type="InterPro" id="IPR036366">
    <property type="entry name" value="PGBDSf"/>
</dbReference>
<proteinExistence type="predicted"/>
<dbReference type="KEGG" id="cyj:Cyan7822_3871"/>
<dbReference type="Pfam" id="PF01471">
    <property type="entry name" value="PG_binding_1"/>
    <property type="match status" value="1"/>
</dbReference>
<sequence length="479" mass="52345">MAHIRKAVMRKSAPAASLTNQSQLKTRRPIPQSTNLNLQQNSTRQPPLNPTQPLRHSLTHIAITNSSSPQKSPHLIQLKIGDGHDLKSARFAGDEVLEGCYDGEKTRYLRNGSTGEAVKKIQQALIDLKYPMPISTQKTGEPDGIYGAETSKTVKQFQTDQALKDKDGIVGKDTIEKLDQLLGTGPSPKPPEPPEPSTQELILQVVENADAATIATLRKDAKFLDSSQSLMTNAQFGKLAALLILVVPDKVVSKTAAKNEAVRILSAQLGGDKAIARRTIDKNIFVVIVPKDTLMTDLSEFSSLKGVKTFDGREWETTRGVGGITIGGKVYTAITEENLLGEDCTATYKGKPVSGFYTKGYSTTSHEFAHTLHLFVLEKADQKIITDAYNARKAIAKTKPDDPDQWVDGREGCYASQTEAEFFAQLSNAYLGTNTGNDPSTGDPRQNTKDWVKTHEPEVFKLLERLYSGATVSNANPRP</sequence>